<sequence>MTDSVSNEEPAVEILRQVLSLTFQQNLEVLKIHFPNFYQRFKDYKPTEYGLEMDDKGHLNIAGKEGFIYNENPKLLSEAQFEMYFSSPLRNIYRLKLIDAAAVDDMFKHVGLLRNLVCAGDESIEESKDAPYENPKYYPLMCLIGVGLGYHIEKLSEKDIGHLYIYEPNNDIFFASLHVVDYKELIEKYTEANKGITIQVGSTPEFYIEDLHKLLFERGVYRCGVLPIYRHYNSPESDEALERLLDNVTNFYSGFGFMEDEMISVNHTLKNLRDKNRRVINSTVQLGDKTSKPVFICANGPSLDSSIAFLKENRDKYHLFSCGSALYPLYKAGLTPELHFELERTEGLFDWVSVIEDKSYYKNIAIVSMNTVSPKVLDLFGESYIYMKPNDGGTDLVRMAFLDTFDQSLHLFGSNPTVSNAAVAFATKAGFKEMYLIGVDLGFKDVEHHHSKDSVYFEKFKDVYKATTNGNKMLEGNFSDTVETTAHFDFGRHVIEYVLRRPDNEDVKCYNCSDGVKIQRAEPKHLEDITFTEHQDDFSIHKSLFEQSKSEAYDYAFLVEKLKEYSTLMFELMDKVANPKFKGIQATHKELMDVFSYQYNLIHDMAIKQNLYAGRMLSGSTNYLQVPATGLMYIMRTDESRNKFSGKVLDCMVDYFAEMKQVYQTKILDELD</sequence>
<organism evidence="3 4">
    <name type="scientific">Pseudoalteromonas denitrificans DSM 6059</name>
    <dbReference type="NCBI Taxonomy" id="1123010"/>
    <lineage>
        <taxon>Bacteria</taxon>
        <taxon>Pseudomonadati</taxon>
        <taxon>Pseudomonadota</taxon>
        <taxon>Gammaproteobacteria</taxon>
        <taxon>Alteromonadales</taxon>
        <taxon>Pseudoalteromonadaceae</taxon>
        <taxon>Pseudoalteromonas</taxon>
    </lineage>
</organism>
<dbReference type="Pfam" id="PF01973">
    <property type="entry name" value="MptE-like"/>
    <property type="match status" value="1"/>
</dbReference>
<evidence type="ECO:0000313" key="3">
    <source>
        <dbReference type="EMBL" id="SFC24688.1"/>
    </source>
</evidence>
<dbReference type="RefSeq" id="WP_091981718.1">
    <property type="nucleotide sequence ID" value="NZ_FOLO01000006.1"/>
</dbReference>
<dbReference type="EMBL" id="FOLO01000006">
    <property type="protein sequence ID" value="SFC24688.1"/>
    <property type="molecule type" value="Genomic_DNA"/>
</dbReference>
<protein>
    <recommendedName>
        <fullName evidence="5">DUF115 domain-containing protein</fullName>
    </recommendedName>
</protein>
<dbReference type="PANTHER" id="PTHR41786:SF1">
    <property type="entry name" value="6-HYDROXYMETHYLPTERIN DIPHOSPHOKINASE MPTE-LIKE DOMAIN-CONTAINING PROTEIN"/>
    <property type="match status" value="1"/>
</dbReference>
<dbReference type="InterPro" id="IPR002826">
    <property type="entry name" value="MptE-like"/>
</dbReference>
<name>A0A1I1HRU5_9GAMM</name>
<proteinExistence type="predicted"/>
<dbReference type="PANTHER" id="PTHR41786">
    <property type="entry name" value="MOTILITY ACCESSORY FACTOR MAF"/>
    <property type="match status" value="1"/>
</dbReference>
<dbReference type="STRING" id="1123010.SAMN02745724_01251"/>
<evidence type="ECO:0000259" key="2">
    <source>
        <dbReference type="Pfam" id="PF20157"/>
    </source>
</evidence>
<feature type="domain" description="6-hydroxymethylpterin diphosphokinase MptE-like" evidence="1">
    <location>
        <begin position="267"/>
        <end position="445"/>
    </location>
</feature>
<dbReference type="InterPro" id="IPR045376">
    <property type="entry name" value="Maf_N"/>
</dbReference>
<dbReference type="Pfam" id="PF20157">
    <property type="entry name" value="Maf_flag10_N"/>
    <property type="match status" value="1"/>
</dbReference>
<evidence type="ECO:0000313" key="4">
    <source>
        <dbReference type="Proteomes" id="UP000198862"/>
    </source>
</evidence>
<keyword evidence="4" id="KW-1185">Reference proteome</keyword>
<reference evidence="3 4" key="1">
    <citation type="submission" date="2016-10" db="EMBL/GenBank/DDBJ databases">
        <authorList>
            <person name="de Groot N.N."/>
        </authorList>
    </citation>
    <scope>NUCLEOTIDE SEQUENCE [LARGE SCALE GENOMIC DNA]</scope>
    <source>
        <strain evidence="3 4">DSM 6059</strain>
    </source>
</reference>
<dbReference type="Proteomes" id="UP000198862">
    <property type="component" value="Unassembled WGS sequence"/>
</dbReference>
<dbReference type="Gene3D" id="3.90.1480.10">
    <property type="entry name" value="Alpha-2,3-sialyltransferase"/>
    <property type="match status" value="1"/>
</dbReference>
<dbReference type="AlphaFoldDB" id="A0A1I1HRU5"/>
<feature type="domain" description="Glycosyltransferase Maf N-terminal" evidence="2">
    <location>
        <begin position="23"/>
        <end position="252"/>
    </location>
</feature>
<gene>
    <name evidence="3" type="ORF">SAMN02745724_01251</name>
</gene>
<dbReference type="OrthoDB" id="7254531at2"/>
<evidence type="ECO:0000259" key="1">
    <source>
        <dbReference type="Pfam" id="PF01973"/>
    </source>
</evidence>
<accession>A0A1I1HRU5</accession>
<evidence type="ECO:0008006" key="5">
    <source>
        <dbReference type="Google" id="ProtNLM"/>
    </source>
</evidence>